<feature type="region of interest" description="Knob domain" evidence="6">
    <location>
        <begin position="532"/>
        <end position="625"/>
    </location>
</feature>
<dbReference type="FunFam" id="1.10.510.10:FF:000451">
    <property type="entry name" value="PAN2-PAN3 deadenylation complex subunit PAN3"/>
    <property type="match status" value="1"/>
</dbReference>
<dbReference type="GO" id="GO:0000289">
    <property type="term" value="P:nuclear-transcribed mRNA poly(A) tail shortening"/>
    <property type="evidence" value="ECO:0007669"/>
    <property type="project" value="UniProtKB-UniRule"/>
</dbReference>
<feature type="binding site" evidence="6">
    <location>
        <position position="260"/>
    </location>
    <ligand>
        <name>ATP</name>
        <dbReference type="ChEBI" id="CHEBI:30616"/>
    </ligand>
</feature>
<evidence type="ECO:0000256" key="4">
    <source>
        <dbReference type="ARBA" id="ARBA00022840"/>
    </source>
</evidence>
<dbReference type="GO" id="GO:0008143">
    <property type="term" value="F:poly(A) binding"/>
    <property type="evidence" value="ECO:0007669"/>
    <property type="project" value="TreeGrafter"/>
</dbReference>
<gene>
    <name evidence="6" type="primary">PAN3</name>
</gene>
<dbReference type="InterPro" id="IPR030844">
    <property type="entry name" value="PAN3"/>
</dbReference>
<feature type="region of interest" description="Disordered" evidence="7">
    <location>
        <begin position="87"/>
        <end position="122"/>
    </location>
</feature>
<dbReference type="GO" id="GO:0005524">
    <property type="term" value="F:ATP binding"/>
    <property type="evidence" value="ECO:0007669"/>
    <property type="project" value="UniProtKB-UniRule"/>
</dbReference>
<sequence length="625" mass="69214">MDQIFYSPLNGVPSESKLATYMVTPQSPEFIPRLNSSPSFYSPYSSVIANGSCGSNGGVVVPPIVAKPTSVLGATCPSTAYSAVTPIKGRPLIRGDSPQSTNDSPRLTPQPSPPPTTAIHQENVGGTTYFYPAAAAVATTTSQACSSSSPENGRYHTSAPMPYTHPAHVYPGPASSVINLQPKTLLSSAFFMPAEMRTSIQGRNAISNSIDTGGMELPLEVDNYHGLCPLEPMAVNLKLPVPASSYKATHSNTGVKYFLRRIHGFRLQSTKCMSVVEMWKKLQHSNVVQLREVFTTKAFGDHSLVLVYDYHPSSQTLLSKYFTPSVEQNGYTDPFSGEARPFSHKSSLQRTVNGPMLAENEIWFIIMQLTAGLRAIHQSGLACRTLDPTKIIITGRRVRFSCLGISDIVSFDPNQANQLAVISHYQQEDLTSLGKLVLALACRCLHSIHRDQVQASIEMVARNYSSDLRNLILYLLTTTNRRAVSDLMPMIGARFYIQLDALQTQCDMQDDELAKEMENGRLYRLLVKLGCINERPELNMDVTWSETGDRYMLKLFRDYLFHSVSDDGRPWLDHAHIVQCLNKLDAGTMERVQLMSRDEQSVLVVTYAELKHCLEQAFSELVSNL</sequence>
<organism evidence="9">
    <name type="scientific">Nyssomyia neivai</name>
    <dbReference type="NCBI Taxonomy" id="330878"/>
    <lineage>
        <taxon>Eukaryota</taxon>
        <taxon>Metazoa</taxon>
        <taxon>Ecdysozoa</taxon>
        <taxon>Arthropoda</taxon>
        <taxon>Hexapoda</taxon>
        <taxon>Insecta</taxon>
        <taxon>Pterygota</taxon>
        <taxon>Neoptera</taxon>
        <taxon>Endopterygota</taxon>
        <taxon>Diptera</taxon>
        <taxon>Nematocera</taxon>
        <taxon>Psychodoidea</taxon>
        <taxon>Psychodidae</taxon>
        <taxon>Nyssomyia</taxon>
    </lineage>
</organism>
<evidence type="ECO:0000256" key="2">
    <source>
        <dbReference type="ARBA" id="ARBA00022664"/>
    </source>
</evidence>
<dbReference type="InterPro" id="IPR000719">
    <property type="entry name" value="Prot_kinase_dom"/>
</dbReference>
<comment type="subunit">
    <text evidence="6">Homodimer. Forms a heterotrimer with a catalytic subunit PAN2 to form the poly(A)-nuclease (PAN) deadenylation complex. Interacts (via PAM-2 motif) with poly(A)-binding protein (via PABC domain), conferring substrate specificity of the enzyme complex.</text>
</comment>
<comment type="domain">
    <text evidence="6">The N-terminal zinc finger binds to poly(A) RNA.</text>
</comment>
<feature type="domain" description="Protein kinase" evidence="8">
    <location>
        <begin position="204"/>
        <end position="625"/>
    </location>
</feature>
<dbReference type="InterPro" id="IPR041332">
    <property type="entry name" value="Pan3_CK"/>
</dbReference>
<keyword evidence="1 6" id="KW-0963">Cytoplasm</keyword>
<name>A0A1L8DXV8_9DIPT</name>
<dbReference type="GO" id="GO:0006397">
    <property type="term" value="P:mRNA processing"/>
    <property type="evidence" value="ECO:0007669"/>
    <property type="project" value="UniProtKB-KW"/>
</dbReference>
<evidence type="ECO:0000256" key="1">
    <source>
        <dbReference type="ARBA" id="ARBA00022490"/>
    </source>
</evidence>
<dbReference type="SUPFAM" id="SSF56112">
    <property type="entry name" value="Protein kinase-like (PK-like)"/>
    <property type="match status" value="1"/>
</dbReference>
<evidence type="ECO:0000256" key="5">
    <source>
        <dbReference type="ARBA" id="ARBA00023054"/>
    </source>
</evidence>
<dbReference type="FunFam" id="1.20.5.5160:FF:000001">
    <property type="entry name" value="PAN2-PAN3 deadenylation complex subunit PAN3"/>
    <property type="match status" value="1"/>
</dbReference>
<dbReference type="InterPro" id="IPR011009">
    <property type="entry name" value="Kinase-like_dom_sf"/>
</dbReference>
<feature type="binding site" evidence="6">
    <location>
        <begin position="309"/>
        <end position="316"/>
    </location>
    <ligand>
        <name>ATP</name>
        <dbReference type="ChEBI" id="CHEBI:30616"/>
    </ligand>
</feature>
<comment type="similarity">
    <text evidence="6">Belongs to the protein kinase superfamily. PAN3 family.</text>
</comment>
<comment type="caution">
    <text evidence="6">Lacks conserved residue(s) required for the propagation of feature annotation.</text>
</comment>
<evidence type="ECO:0000256" key="6">
    <source>
        <dbReference type="HAMAP-Rule" id="MF_03181"/>
    </source>
</evidence>
<feature type="coiled-coil region" evidence="6">
    <location>
        <begin position="493"/>
        <end position="531"/>
    </location>
</feature>
<dbReference type="Pfam" id="PF18101">
    <property type="entry name" value="Pan3_CK"/>
    <property type="match status" value="1"/>
</dbReference>
<dbReference type="Gene3D" id="1.10.510.10">
    <property type="entry name" value="Transferase(Phosphotransferase) domain 1"/>
    <property type="match status" value="1"/>
</dbReference>
<keyword evidence="2 6" id="KW-0507">mRNA processing</keyword>
<dbReference type="Gene3D" id="1.10.287.3700">
    <property type="match status" value="1"/>
</dbReference>
<keyword evidence="5 6" id="KW-0175">Coiled coil</keyword>
<evidence type="ECO:0000259" key="8">
    <source>
        <dbReference type="PROSITE" id="PS50011"/>
    </source>
</evidence>
<dbReference type="AlphaFoldDB" id="A0A1L8DXV8"/>
<comment type="domain">
    <text evidence="6">The pseudokinase domain, the coiled-coil (CC), and C-terminal knob domain (CK) form a structural unit (PKC) that forms an extensive high-affinity interaction surface for PAN2.</text>
</comment>
<dbReference type="Gene3D" id="1.20.5.5160">
    <property type="match status" value="1"/>
</dbReference>
<dbReference type="FunFam" id="1.10.287.3700:FF:000001">
    <property type="entry name" value="PAN2-PAN3 deadenylation complex subunit PAN3"/>
    <property type="match status" value="1"/>
</dbReference>
<evidence type="ECO:0000256" key="3">
    <source>
        <dbReference type="ARBA" id="ARBA00022741"/>
    </source>
</evidence>
<comment type="function">
    <text evidence="6">Regulatory subunit of the poly(A)-nuclease (PAN) deadenylation complex, one of two cytoplasmic mRNA deadenylases involved in general and miRNA-mediated mRNA turnover. PAN specifically shortens poly(A) tails of RNA and the activity is stimulated by poly(A)-binding protein (PABP). PAN deadenylation is followed by rapid degradation of the shortened mRNA tails by the CCR4-NOT complex. Deadenylated mRNAs are then degraded by two alternative mechanisms, namely exosome-mediated 3'-5' exonucleolytic degradation, or deadenlyation-dependent mRNA decaping and subsequent 5'-3' exonucleolytic degradation by XRN1. PAN3 acts as a positive regulator for PAN activity, recruiting the catalytic subunit PAN2 to mRNA via its interaction with RNA and PABP, and to miRNA targets via its interaction with GW182 family proteins.</text>
</comment>
<proteinExistence type="inferred from homology"/>
<keyword evidence="4 6" id="KW-0067">ATP-binding</keyword>
<dbReference type="GO" id="GO:0031251">
    <property type="term" value="C:PAN complex"/>
    <property type="evidence" value="ECO:0007669"/>
    <property type="project" value="UniProtKB-UniRule"/>
</dbReference>
<dbReference type="EMBL" id="GFDF01002803">
    <property type="protein sequence ID" value="JAV11281.1"/>
    <property type="molecule type" value="Transcribed_RNA"/>
</dbReference>
<comment type="subcellular location">
    <subcellularLocation>
        <location evidence="6">Cytoplasm</location>
        <location evidence="6">P-body</location>
    </subcellularLocation>
</comment>
<protein>
    <recommendedName>
        <fullName evidence="6">PAN2-PAN3 deadenylation complex subunit PAN3</fullName>
    </recommendedName>
    <alternativeName>
        <fullName evidence="6">PAB1P-dependent poly(A)-specific ribonuclease</fullName>
    </alternativeName>
    <alternativeName>
        <fullName evidence="6">Poly(A)-nuclease deadenylation complex subunit 3</fullName>
        <shortName evidence="6">PAN deadenylation complex subunit 3</shortName>
    </alternativeName>
</protein>
<reference evidence="9" key="1">
    <citation type="submission" date="2016-12" db="EMBL/GenBank/DDBJ databases">
        <title>An insight into the sialome and mialome of the sand fly, Nyssomyia neivai.</title>
        <authorList>
            <person name="Sebastian V."/>
            <person name="Goulart T.M."/>
            <person name="Oliveira W."/>
            <person name="Calvo E."/>
            <person name="Oliveira L.F."/>
            <person name="Pinto M.C."/>
            <person name="Rosselino A.M."/>
            <person name="Ribeiro J.M."/>
        </authorList>
    </citation>
    <scope>NUCLEOTIDE SEQUENCE</scope>
</reference>
<comment type="domain">
    <text evidence="6">Contains a pseudokinase domain. The protein kinase domain is predicted to be catalytically inactive because some of the residues important for catalytic activity are substituted and it lacks the equivalent of the binding site for a peptide substrate. However, it has retained an ATP-binding site and ATP-binding is required for mRNA degradation, stimulating the activity of the PAN2 nuclease in vitro. The nucleotide-binding site is juxtaposed to the RNase active site of PAN2 in the complex and may actually bind nucleosides of a poly(A) RNA rather than ATP, feeding the poly(A)-tail to the active site of the deadenylase and thus increasing the efficiency with which this distributive enzyme degrades oligo(A) RNAs.</text>
</comment>
<dbReference type="PANTHER" id="PTHR12272:SF11">
    <property type="entry name" value="PAN2-PAN3 DEADENYLATION COMPLEX SUBUNIT PAN3"/>
    <property type="match status" value="1"/>
</dbReference>
<keyword evidence="3 6" id="KW-0547">Nucleotide-binding</keyword>
<dbReference type="GO" id="GO:0010606">
    <property type="term" value="P:positive regulation of cytoplasmic mRNA processing body assembly"/>
    <property type="evidence" value="ECO:0007669"/>
    <property type="project" value="UniProtKB-UniRule"/>
</dbReference>
<evidence type="ECO:0000313" key="9">
    <source>
        <dbReference type="EMBL" id="JAV11281.1"/>
    </source>
</evidence>
<dbReference type="PANTHER" id="PTHR12272">
    <property type="entry name" value="DEADENYLATION COMPLEX SUBUNIT PAN3"/>
    <property type="match status" value="1"/>
</dbReference>
<evidence type="ECO:0000256" key="7">
    <source>
        <dbReference type="SAM" id="MobiDB-lite"/>
    </source>
</evidence>
<dbReference type="GO" id="GO:0004672">
    <property type="term" value="F:protein kinase activity"/>
    <property type="evidence" value="ECO:0007669"/>
    <property type="project" value="InterPro"/>
</dbReference>
<dbReference type="HAMAP" id="MF_03181">
    <property type="entry name" value="PAN3"/>
    <property type="match status" value="1"/>
</dbReference>
<feature type="binding site" evidence="6">
    <location>
        <begin position="389"/>
        <end position="390"/>
    </location>
    <ligand>
        <name>ATP</name>
        <dbReference type="ChEBI" id="CHEBI:30616"/>
    </ligand>
</feature>
<dbReference type="PROSITE" id="PS50011">
    <property type="entry name" value="PROTEIN_KINASE_DOM"/>
    <property type="match status" value="1"/>
</dbReference>
<accession>A0A1L8DXV8</accession>
<dbReference type="GO" id="GO:0000932">
    <property type="term" value="C:P-body"/>
    <property type="evidence" value="ECO:0007669"/>
    <property type="project" value="UniProtKB-SubCell"/>
</dbReference>